<dbReference type="InterPro" id="IPR044043">
    <property type="entry name" value="VanA_C_cat"/>
</dbReference>
<keyword evidence="7" id="KW-0223">Dioxygenase</keyword>
<dbReference type="Pfam" id="PF00355">
    <property type="entry name" value="Rieske"/>
    <property type="match status" value="1"/>
</dbReference>
<dbReference type="PANTHER" id="PTHR21266:SF60">
    <property type="entry name" value="3-KETOSTEROID-9-ALPHA-MONOOXYGENASE, OXYGENASE COMPONENT"/>
    <property type="match status" value="1"/>
</dbReference>
<reference evidence="7" key="1">
    <citation type="submission" date="2021-01" db="EMBL/GenBank/DDBJ databases">
        <title>Ramlibacter sp. strain AW1 16S ribosomal RNA gene Genome sequencing and assembly.</title>
        <authorList>
            <person name="Kang M."/>
        </authorList>
    </citation>
    <scope>NUCLEOTIDE SEQUENCE</scope>
    <source>
        <strain evidence="7">AW1</strain>
    </source>
</reference>
<dbReference type="EMBL" id="JAEQNA010000003">
    <property type="protein sequence ID" value="MBL0420673.1"/>
    <property type="molecule type" value="Genomic_DNA"/>
</dbReference>
<evidence type="ECO:0000259" key="6">
    <source>
        <dbReference type="PROSITE" id="PS51296"/>
    </source>
</evidence>
<keyword evidence="1" id="KW-0001">2Fe-2S</keyword>
<evidence type="ECO:0000313" key="7">
    <source>
        <dbReference type="EMBL" id="MBL0420673.1"/>
    </source>
</evidence>
<keyword evidence="8" id="KW-1185">Reference proteome</keyword>
<protein>
    <submittedName>
        <fullName evidence="7">Aromatic ring-hydroxylating dioxygenase subunit alpha</fullName>
    </submittedName>
</protein>
<dbReference type="GO" id="GO:0046872">
    <property type="term" value="F:metal ion binding"/>
    <property type="evidence" value="ECO:0007669"/>
    <property type="project" value="UniProtKB-KW"/>
</dbReference>
<feature type="domain" description="Rieske" evidence="6">
    <location>
        <begin position="21"/>
        <end position="123"/>
    </location>
</feature>
<dbReference type="PANTHER" id="PTHR21266">
    <property type="entry name" value="IRON-SULFUR DOMAIN CONTAINING PROTEIN"/>
    <property type="match status" value="1"/>
</dbReference>
<evidence type="ECO:0000256" key="4">
    <source>
        <dbReference type="ARBA" id="ARBA00023004"/>
    </source>
</evidence>
<name>A0A936ZI61_9BURK</name>
<dbReference type="RefSeq" id="WP_201683758.1">
    <property type="nucleotide sequence ID" value="NZ_JAEQNA010000003.1"/>
</dbReference>
<evidence type="ECO:0000256" key="1">
    <source>
        <dbReference type="ARBA" id="ARBA00022714"/>
    </source>
</evidence>
<evidence type="ECO:0000256" key="2">
    <source>
        <dbReference type="ARBA" id="ARBA00022723"/>
    </source>
</evidence>
<keyword evidence="3" id="KW-0560">Oxidoreductase</keyword>
<dbReference type="GO" id="GO:0051213">
    <property type="term" value="F:dioxygenase activity"/>
    <property type="evidence" value="ECO:0007669"/>
    <property type="project" value="UniProtKB-KW"/>
</dbReference>
<dbReference type="InterPro" id="IPR050584">
    <property type="entry name" value="Cholesterol_7-desaturase"/>
</dbReference>
<dbReference type="AlphaFoldDB" id="A0A936ZI61"/>
<comment type="caution">
    <text evidence="7">The sequence shown here is derived from an EMBL/GenBank/DDBJ whole genome shotgun (WGS) entry which is preliminary data.</text>
</comment>
<organism evidence="7 8">
    <name type="scientific">Ramlibacter aurantiacus</name>
    <dbReference type="NCBI Taxonomy" id="2801330"/>
    <lineage>
        <taxon>Bacteria</taxon>
        <taxon>Pseudomonadati</taxon>
        <taxon>Pseudomonadota</taxon>
        <taxon>Betaproteobacteria</taxon>
        <taxon>Burkholderiales</taxon>
        <taxon>Comamonadaceae</taxon>
        <taxon>Ramlibacter</taxon>
    </lineage>
</organism>
<keyword evidence="5" id="KW-0411">Iron-sulfur</keyword>
<dbReference type="Proteomes" id="UP000613011">
    <property type="component" value="Unassembled WGS sequence"/>
</dbReference>
<dbReference type="SUPFAM" id="SSF50022">
    <property type="entry name" value="ISP domain"/>
    <property type="match status" value="1"/>
</dbReference>
<dbReference type="Gene3D" id="3.90.380.10">
    <property type="entry name" value="Naphthalene 1,2-dioxygenase Alpha Subunit, Chain A, domain 1"/>
    <property type="match status" value="1"/>
</dbReference>
<keyword evidence="2" id="KW-0479">Metal-binding</keyword>
<sequence>MATNRQTEALDKIRNGVPNRWYLVAREQEVTTSPAAIRRLGIDLVIWRSPSGIHLLQDRCPHRGARFSQGTASDSSVICPYHGIQVSGDGKVLEVPGYPEAAQKGKFLVRQFPVRVKDGGVWAWFGVDKEAPPGELRFPAELTDGNWHGYLWTGEWKCNWLLALDNLADPMHATYLHGDTYTLSAGAKVDRMRAVDIPDGFRIEKEGQRDVNFDWTEFFDTGMLWARLDIPYPQSAGPGGHLRIIGTVTPIDELACQVYFMHLRRGGGWEHDMWRLLYRTVLYPRHMKVLAQDQKVLEGMPLDAREHESLYQHDLGITRLRRLLVNAAAE</sequence>
<evidence type="ECO:0000256" key="5">
    <source>
        <dbReference type="ARBA" id="ARBA00023014"/>
    </source>
</evidence>
<dbReference type="Pfam" id="PF19112">
    <property type="entry name" value="VanA_C"/>
    <property type="match status" value="1"/>
</dbReference>
<keyword evidence="4" id="KW-0408">Iron</keyword>
<accession>A0A936ZI61</accession>
<evidence type="ECO:0000256" key="3">
    <source>
        <dbReference type="ARBA" id="ARBA00023002"/>
    </source>
</evidence>
<dbReference type="Gene3D" id="2.102.10.10">
    <property type="entry name" value="Rieske [2Fe-2S] iron-sulphur domain"/>
    <property type="match status" value="1"/>
</dbReference>
<dbReference type="GO" id="GO:0051537">
    <property type="term" value="F:2 iron, 2 sulfur cluster binding"/>
    <property type="evidence" value="ECO:0007669"/>
    <property type="project" value="UniProtKB-KW"/>
</dbReference>
<dbReference type="InterPro" id="IPR017941">
    <property type="entry name" value="Rieske_2Fe-2S"/>
</dbReference>
<dbReference type="PROSITE" id="PS51296">
    <property type="entry name" value="RIESKE"/>
    <property type="match status" value="1"/>
</dbReference>
<dbReference type="SUPFAM" id="SSF55961">
    <property type="entry name" value="Bet v1-like"/>
    <property type="match status" value="1"/>
</dbReference>
<evidence type="ECO:0000313" key="8">
    <source>
        <dbReference type="Proteomes" id="UP000613011"/>
    </source>
</evidence>
<proteinExistence type="predicted"/>
<gene>
    <name evidence="7" type="ORF">JI739_09990</name>
</gene>
<dbReference type="InterPro" id="IPR036922">
    <property type="entry name" value="Rieske_2Fe-2S_sf"/>
</dbReference>